<feature type="region of interest" description="Disordered" evidence="1">
    <location>
        <begin position="105"/>
        <end position="135"/>
    </location>
</feature>
<dbReference type="EMBL" id="JAYRBN010000002">
    <property type="protein sequence ID" value="KAL2751621.1"/>
    <property type="molecule type" value="Genomic_DNA"/>
</dbReference>
<keyword evidence="3" id="KW-1185">Reference proteome</keyword>
<comment type="caution">
    <text evidence="2">The sequence shown here is derived from an EMBL/GenBank/DDBJ whole genome shotgun (WGS) entry which is preliminary data.</text>
</comment>
<protein>
    <submittedName>
        <fullName evidence="2">Uncharacterized protein</fullName>
    </submittedName>
</protein>
<organism evidence="2 3">
    <name type="scientific">Vespula maculifrons</name>
    <name type="common">Eastern yellow jacket</name>
    <name type="synonym">Wasp</name>
    <dbReference type="NCBI Taxonomy" id="7453"/>
    <lineage>
        <taxon>Eukaryota</taxon>
        <taxon>Metazoa</taxon>
        <taxon>Ecdysozoa</taxon>
        <taxon>Arthropoda</taxon>
        <taxon>Hexapoda</taxon>
        <taxon>Insecta</taxon>
        <taxon>Pterygota</taxon>
        <taxon>Neoptera</taxon>
        <taxon>Endopterygota</taxon>
        <taxon>Hymenoptera</taxon>
        <taxon>Apocrita</taxon>
        <taxon>Aculeata</taxon>
        <taxon>Vespoidea</taxon>
        <taxon>Vespidae</taxon>
        <taxon>Vespinae</taxon>
        <taxon>Vespula</taxon>
    </lineage>
</organism>
<name>A0ABD2D2R5_VESMC</name>
<reference evidence="2 3" key="1">
    <citation type="journal article" date="2024" name="Ann. Entomol. Soc. Am.">
        <title>Genomic analyses of the southern and eastern yellowjacket wasps (Hymenoptera: Vespidae) reveal evolutionary signatures of social life.</title>
        <authorList>
            <person name="Catto M.A."/>
            <person name="Caine P.B."/>
            <person name="Orr S.E."/>
            <person name="Hunt B.G."/>
            <person name="Goodisman M.A.D."/>
        </authorList>
    </citation>
    <scope>NUCLEOTIDE SEQUENCE [LARGE SCALE GENOMIC DNA]</scope>
    <source>
        <strain evidence="2">232</strain>
        <tissue evidence="2">Head and thorax</tissue>
    </source>
</reference>
<proteinExistence type="predicted"/>
<dbReference type="Proteomes" id="UP001607303">
    <property type="component" value="Unassembled WGS sequence"/>
</dbReference>
<gene>
    <name evidence="2" type="ORF">V1477_000097</name>
</gene>
<accession>A0ABD2D2R5</accession>
<dbReference type="AlphaFoldDB" id="A0ABD2D2R5"/>
<evidence type="ECO:0000313" key="3">
    <source>
        <dbReference type="Proteomes" id="UP001607303"/>
    </source>
</evidence>
<sequence>MFLQNTPLSLRIGSTLPTLISARKLNRPILSPIGLTLPTLILAYRAQQELFNDLYNVTLSVGATIEFQVSLERPDRWGSVGDIYTKIRLSQPLLDGHCRKKQSCIERNENLPTTSRMSHKRAPSAFQPPLEGPDG</sequence>
<evidence type="ECO:0000313" key="2">
    <source>
        <dbReference type="EMBL" id="KAL2751621.1"/>
    </source>
</evidence>
<evidence type="ECO:0000256" key="1">
    <source>
        <dbReference type="SAM" id="MobiDB-lite"/>
    </source>
</evidence>